<accession>A0A914Y4G9</accession>
<protein>
    <recommendedName>
        <fullName evidence="2">DUF7627 domain-containing protein</fullName>
    </recommendedName>
</protein>
<dbReference type="Pfam" id="PF24628">
    <property type="entry name" value="DUF7627"/>
    <property type="match status" value="1"/>
</dbReference>
<evidence type="ECO:0000313" key="4">
    <source>
        <dbReference type="WBParaSite" id="PSU_v2.g14338.t1"/>
    </source>
</evidence>
<dbReference type="InterPro" id="IPR056044">
    <property type="entry name" value="DUF7627"/>
</dbReference>
<evidence type="ECO:0000313" key="3">
    <source>
        <dbReference type="Proteomes" id="UP000887577"/>
    </source>
</evidence>
<proteinExistence type="predicted"/>
<feature type="domain" description="DUF7627" evidence="2">
    <location>
        <begin position="57"/>
        <end position="277"/>
    </location>
</feature>
<dbReference type="AlphaFoldDB" id="A0A914Y4G9"/>
<reference evidence="4" key="1">
    <citation type="submission" date="2022-11" db="UniProtKB">
        <authorList>
            <consortium name="WormBaseParasite"/>
        </authorList>
    </citation>
    <scope>IDENTIFICATION</scope>
</reference>
<sequence length="289" mass="33224">MAANNGPPREGQSNRGRNRRFLENLQKTMGAPAGGLRKAPKPKVVEDDEHLPKTFTEFMEILNAEKRDLPLVELAEFYRQRYNDFSDDDITTIAESLFKIGYHGEAIYDFVGFLNIAFVDERFQEKLANEFVLYAANLFDQEEPTLEAYEEFGRFIGLLLKIKFNRPYHKIVDSSNKLMVAVMNVFLGFLAEVPQLIESEDIEDLERAKFKTVSVVCAVKALNRRLFMDYYEMNDNIYKFLRSVLIDTDGKSMGKQFRKLLLDVLIEMEKYSVAGAPPSTTTTSTQTME</sequence>
<keyword evidence="3" id="KW-1185">Reference proteome</keyword>
<evidence type="ECO:0000259" key="2">
    <source>
        <dbReference type="Pfam" id="PF24628"/>
    </source>
</evidence>
<evidence type="ECO:0000256" key="1">
    <source>
        <dbReference type="SAM" id="MobiDB-lite"/>
    </source>
</evidence>
<name>A0A914Y4G9_9BILA</name>
<dbReference type="WBParaSite" id="PSU_v2.g14338.t1">
    <property type="protein sequence ID" value="PSU_v2.g14338.t1"/>
    <property type="gene ID" value="PSU_v2.g14338"/>
</dbReference>
<dbReference type="Proteomes" id="UP000887577">
    <property type="component" value="Unplaced"/>
</dbReference>
<feature type="region of interest" description="Disordered" evidence="1">
    <location>
        <begin position="1"/>
        <end position="43"/>
    </location>
</feature>
<organism evidence="3 4">
    <name type="scientific">Panagrolaimus superbus</name>
    <dbReference type="NCBI Taxonomy" id="310955"/>
    <lineage>
        <taxon>Eukaryota</taxon>
        <taxon>Metazoa</taxon>
        <taxon>Ecdysozoa</taxon>
        <taxon>Nematoda</taxon>
        <taxon>Chromadorea</taxon>
        <taxon>Rhabditida</taxon>
        <taxon>Tylenchina</taxon>
        <taxon>Panagrolaimomorpha</taxon>
        <taxon>Panagrolaimoidea</taxon>
        <taxon>Panagrolaimidae</taxon>
        <taxon>Panagrolaimus</taxon>
    </lineage>
</organism>